<reference evidence="2 3" key="1">
    <citation type="submission" date="2015-02" db="EMBL/GenBank/DDBJ databases">
        <authorList>
            <person name="Ju K.-S."/>
            <person name="Doroghazi J.R."/>
            <person name="Metcalf W."/>
        </authorList>
    </citation>
    <scope>NUCLEOTIDE SEQUENCE [LARGE SCALE GENOMIC DNA]</scope>
    <source>
        <strain evidence="2 3">NRRL B-16140</strain>
    </source>
</reference>
<sequence length="152" mass="15639">MPSHLITAGDVMSLTLLGDLNWLAVIVATIAYFALGALWYAEFAFGRAWQRAAGWDLNPPDNAGAGIYVVPLATCFVATLATAMIAAASSTDNIMEGILLGLVVGVGVALPAIFVTGTFDMTKPAPMTFAAIGAGYHIVGLALAGAILGLWI</sequence>
<feature type="transmembrane region" description="Helical" evidence="1">
    <location>
        <begin position="65"/>
        <end position="86"/>
    </location>
</feature>
<feature type="transmembrane region" description="Helical" evidence="1">
    <location>
        <begin position="129"/>
        <end position="151"/>
    </location>
</feature>
<dbReference type="InterPro" id="IPR013879">
    <property type="entry name" value="DUF1761"/>
</dbReference>
<comment type="caution">
    <text evidence="2">The sequence shown here is derived from an EMBL/GenBank/DDBJ whole genome shotgun (WGS) entry which is preliminary data.</text>
</comment>
<keyword evidence="1" id="KW-0472">Membrane</keyword>
<accession>A0A0F0H270</accession>
<dbReference type="AlphaFoldDB" id="A0A0F0H270"/>
<protein>
    <submittedName>
        <fullName evidence="2">Uncharacterized protein</fullName>
    </submittedName>
</protein>
<dbReference type="EMBL" id="JYJG01000095">
    <property type="protein sequence ID" value="KJK48946.1"/>
    <property type="molecule type" value="Genomic_DNA"/>
</dbReference>
<organism evidence="2 3">
    <name type="scientific">Lentzea aerocolonigenes</name>
    <name type="common">Lechevalieria aerocolonigenes</name>
    <name type="synonym">Saccharothrix aerocolonigenes</name>
    <dbReference type="NCBI Taxonomy" id="68170"/>
    <lineage>
        <taxon>Bacteria</taxon>
        <taxon>Bacillati</taxon>
        <taxon>Actinomycetota</taxon>
        <taxon>Actinomycetes</taxon>
        <taxon>Pseudonocardiales</taxon>
        <taxon>Pseudonocardiaceae</taxon>
        <taxon>Lentzea</taxon>
    </lineage>
</organism>
<evidence type="ECO:0000313" key="2">
    <source>
        <dbReference type="EMBL" id="KJK48946.1"/>
    </source>
</evidence>
<evidence type="ECO:0000313" key="3">
    <source>
        <dbReference type="Proteomes" id="UP000033393"/>
    </source>
</evidence>
<keyword evidence="1" id="KW-1133">Transmembrane helix</keyword>
<gene>
    <name evidence="2" type="ORF">UK23_15640</name>
</gene>
<dbReference type="PATRIC" id="fig|68170.10.peg.3951"/>
<feature type="transmembrane region" description="Helical" evidence="1">
    <location>
        <begin position="98"/>
        <end position="117"/>
    </location>
</feature>
<feature type="transmembrane region" description="Helical" evidence="1">
    <location>
        <begin position="20"/>
        <end position="41"/>
    </location>
</feature>
<dbReference type="STRING" id="68170.GCA_000974445_01189"/>
<dbReference type="Proteomes" id="UP000033393">
    <property type="component" value="Unassembled WGS sequence"/>
</dbReference>
<evidence type="ECO:0000256" key="1">
    <source>
        <dbReference type="SAM" id="Phobius"/>
    </source>
</evidence>
<dbReference type="Pfam" id="PF08570">
    <property type="entry name" value="DUF1761"/>
    <property type="match status" value="1"/>
</dbReference>
<name>A0A0F0H270_LENAE</name>
<keyword evidence="1" id="KW-0812">Transmembrane</keyword>
<proteinExistence type="predicted"/>
<keyword evidence="3" id="KW-1185">Reference proteome</keyword>